<reference evidence="2" key="1">
    <citation type="submission" date="2024-04" db="UniProtKB">
        <authorList>
            <consortium name="EnsemblMetazoa"/>
        </authorList>
    </citation>
    <scope>IDENTIFICATION</scope>
    <source>
        <strain evidence="2">EBRO</strain>
    </source>
</reference>
<evidence type="ECO:0000256" key="1">
    <source>
        <dbReference type="SAM" id="MobiDB-lite"/>
    </source>
</evidence>
<feature type="compositionally biased region" description="Basic residues" evidence="1">
    <location>
        <begin position="1"/>
        <end position="18"/>
    </location>
</feature>
<proteinExistence type="predicted"/>
<sequence length="136" mass="15775">KGLRKFKRSKQRRTTNHHKLQEATRAGRKIEHVGKWNGKASKGGTVFYTVTVSESDDNSTESDEHEQEKNVGERKKRPRAREREKENESERMSGYVMHEISCYVITVGKMHRNPQRLPFLAAPVRRNKNGIRSADD</sequence>
<dbReference type="EnsemblMetazoa" id="ENSAATROPT013130">
    <property type="protein sequence ID" value="ENSAATROPP011931"/>
    <property type="gene ID" value="ENSAATROPG010688"/>
</dbReference>
<protein>
    <submittedName>
        <fullName evidence="2">Uncharacterized protein</fullName>
    </submittedName>
</protein>
<name>A0AAG5DLA1_ANOAO</name>
<feature type="region of interest" description="Disordered" evidence="1">
    <location>
        <begin position="1"/>
        <end position="92"/>
    </location>
</feature>
<evidence type="ECO:0000313" key="2">
    <source>
        <dbReference type="EnsemblMetazoa" id="ENSAATROPP011931"/>
    </source>
</evidence>
<evidence type="ECO:0000313" key="3">
    <source>
        <dbReference type="Proteomes" id="UP000075880"/>
    </source>
</evidence>
<dbReference type="AlphaFoldDB" id="A0AAG5DLA1"/>
<accession>A0AAG5DLA1</accession>
<organism evidence="2 3">
    <name type="scientific">Anopheles atroparvus</name>
    <name type="common">European mosquito</name>
    <dbReference type="NCBI Taxonomy" id="41427"/>
    <lineage>
        <taxon>Eukaryota</taxon>
        <taxon>Metazoa</taxon>
        <taxon>Ecdysozoa</taxon>
        <taxon>Arthropoda</taxon>
        <taxon>Hexapoda</taxon>
        <taxon>Insecta</taxon>
        <taxon>Pterygota</taxon>
        <taxon>Neoptera</taxon>
        <taxon>Endopterygota</taxon>
        <taxon>Diptera</taxon>
        <taxon>Nematocera</taxon>
        <taxon>Culicoidea</taxon>
        <taxon>Culicidae</taxon>
        <taxon>Anophelinae</taxon>
        <taxon>Anopheles</taxon>
    </lineage>
</organism>
<dbReference type="Proteomes" id="UP000075880">
    <property type="component" value="Unassembled WGS sequence"/>
</dbReference>
<feature type="compositionally biased region" description="Acidic residues" evidence="1">
    <location>
        <begin position="54"/>
        <end position="65"/>
    </location>
</feature>
<feature type="compositionally biased region" description="Basic and acidic residues" evidence="1">
    <location>
        <begin position="81"/>
        <end position="91"/>
    </location>
</feature>
<keyword evidence="3" id="KW-1185">Reference proteome</keyword>